<evidence type="ECO:0000313" key="2">
    <source>
        <dbReference type="Proteomes" id="UP000284219"/>
    </source>
</evidence>
<protein>
    <recommendedName>
        <fullName evidence="3">DUF309 domain-containing protein</fullName>
    </recommendedName>
</protein>
<keyword evidence="2" id="KW-1185">Reference proteome</keyword>
<name>A0A419SQL7_9BACL</name>
<organism evidence="1 2">
    <name type="scientific">Ammoniphilus oxalaticus</name>
    <dbReference type="NCBI Taxonomy" id="66863"/>
    <lineage>
        <taxon>Bacteria</taxon>
        <taxon>Bacillati</taxon>
        <taxon>Bacillota</taxon>
        <taxon>Bacilli</taxon>
        <taxon>Bacillales</taxon>
        <taxon>Paenibacillaceae</taxon>
        <taxon>Aneurinibacillus group</taxon>
        <taxon>Ammoniphilus</taxon>
    </lineage>
</organism>
<accession>A0A419SQL7</accession>
<gene>
    <name evidence="1" type="ORF">BEP19_16240</name>
</gene>
<dbReference type="AlphaFoldDB" id="A0A419SQL7"/>
<dbReference type="PANTHER" id="PTHR34796">
    <property type="entry name" value="EXPRESSED PROTEIN"/>
    <property type="match status" value="1"/>
</dbReference>
<dbReference type="InterPro" id="IPR005500">
    <property type="entry name" value="DUF309"/>
</dbReference>
<dbReference type="Proteomes" id="UP000284219">
    <property type="component" value="Unassembled WGS sequence"/>
</dbReference>
<reference evidence="1 2" key="1">
    <citation type="submission" date="2016-08" db="EMBL/GenBank/DDBJ databases">
        <title>Novel Firmicute Genomes.</title>
        <authorList>
            <person name="Poppleton D.I."/>
            <person name="Gribaldo S."/>
        </authorList>
    </citation>
    <scope>NUCLEOTIDE SEQUENCE [LARGE SCALE GENOMIC DNA]</scope>
    <source>
        <strain evidence="1 2">RAOx-1</strain>
    </source>
</reference>
<evidence type="ECO:0008006" key="3">
    <source>
        <dbReference type="Google" id="ProtNLM"/>
    </source>
</evidence>
<comment type="caution">
    <text evidence="1">The sequence shown here is derived from an EMBL/GenBank/DDBJ whole genome shotgun (WGS) entry which is preliminary data.</text>
</comment>
<sequence>MKKFHRLYIEFLYYFNIERDYYECHEVMEEYWMNQGNNGWLQSLLQVAVGLHHFRNQNINGAIKLFEQALRKKEIHWDGTLGIDDLQLFQQVEDYVNKLYRYEQEPFSFYDLTIKITDPSLRQLVEQCVPEGVDEDDKF</sequence>
<dbReference type="OrthoDB" id="165483at2"/>
<dbReference type="SUPFAM" id="SSF140663">
    <property type="entry name" value="TTHA0068-like"/>
    <property type="match status" value="1"/>
</dbReference>
<dbReference type="Pfam" id="PF03745">
    <property type="entry name" value="DUF309"/>
    <property type="match status" value="1"/>
</dbReference>
<dbReference type="RefSeq" id="WP_120188032.1">
    <property type="nucleotide sequence ID" value="NZ_MCHY01000002.1"/>
</dbReference>
<dbReference type="EMBL" id="MCHY01000002">
    <property type="protein sequence ID" value="RKD26749.1"/>
    <property type="molecule type" value="Genomic_DNA"/>
</dbReference>
<proteinExistence type="predicted"/>
<dbReference type="Gene3D" id="1.10.3450.10">
    <property type="entry name" value="TTHA0068-like"/>
    <property type="match status" value="1"/>
</dbReference>
<evidence type="ECO:0000313" key="1">
    <source>
        <dbReference type="EMBL" id="RKD26749.1"/>
    </source>
</evidence>
<dbReference type="PANTHER" id="PTHR34796:SF1">
    <property type="entry name" value="EXPRESSED PROTEIN"/>
    <property type="match status" value="1"/>
</dbReference>
<dbReference type="InterPro" id="IPR023203">
    <property type="entry name" value="TTHA0068_sf"/>
</dbReference>